<proteinExistence type="predicted"/>
<gene>
    <name evidence="2" type="ORF">I350_06891</name>
</gene>
<evidence type="ECO:0000256" key="1">
    <source>
        <dbReference type="SAM" id="MobiDB-lite"/>
    </source>
</evidence>
<sequence>MPIEVTPSPQTMMSRAFLHPGWSSLPPTGPVRAIECVLRSQAPNSVMSNGLRNPWAPYGGETYSPSAQAGAIRSEQRFAGADSGAGMSMVGSVVGGRPRAMSSVMGGGGGSVIAPSSIGMGGYREDDGWNGSMGRVHQGHAPDMSTAADGIRAIGGGGDWRQQPAGWGNHARMTPTIAAGLTGSDIAPSSWGVIMQQGYGGSHHRSFSVPDAGRRNLLAGDDCAECHQLLGSRSGHRRLSSVPVVSQSPMRRPVNLEPGFRRSNSDKRRYHEQGEFDQMMDQVPM</sequence>
<feature type="region of interest" description="Disordered" evidence="1">
    <location>
        <begin position="238"/>
        <end position="285"/>
    </location>
</feature>
<evidence type="ECO:0000313" key="2">
    <source>
        <dbReference type="EMBL" id="ODO00262.1"/>
    </source>
</evidence>
<reference evidence="2 3" key="1">
    <citation type="submission" date="2016-06" db="EMBL/GenBank/DDBJ databases">
        <title>Evolution of pathogenesis and genome organization in the Tremellales.</title>
        <authorList>
            <person name="Cuomo C."/>
            <person name="Litvintseva A."/>
            <person name="Heitman J."/>
            <person name="Chen Y."/>
            <person name="Sun S."/>
            <person name="Springer D."/>
            <person name="Dromer F."/>
            <person name="Young S."/>
            <person name="Zeng Q."/>
            <person name="Chapman S."/>
            <person name="Gujja S."/>
            <person name="Saif S."/>
            <person name="Birren B."/>
        </authorList>
    </citation>
    <scope>NUCLEOTIDE SEQUENCE [LARGE SCALE GENOMIC DNA]</scope>
    <source>
        <strain evidence="2 3">CBS 6273</strain>
    </source>
</reference>
<name>A0A1E3JJZ6_9TREE</name>
<organism evidence="2 3">
    <name type="scientific">Cryptococcus amylolentus CBS 6273</name>
    <dbReference type="NCBI Taxonomy" id="1296118"/>
    <lineage>
        <taxon>Eukaryota</taxon>
        <taxon>Fungi</taxon>
        <taxon>Dikarya</taxon>
        <taxon>Basidiomycota</taxon>
        <taxon>Agaricomycotina</taxon>
        <taxon>Tremellomycetes</taxon>
        <taxon>Tremellales</taxon>
        <taxon>Cryptococcaceae</taxon>
        <taxon>Cryptococcus</taxon>
    </lineage>
</organism>
<dbReference type="OrthoDB" id="2562154at2759"/>
<protein>
    <submittedName>
        <fullName evidence="2">Uncharacterized protein</fullName>
    </submittedName>
</protein>
<evidence type="ECO:0000313" key="3">
    <source>
        <dbReference type="Proteomes" id="UP000095149"/>
    </source>
</evidence>
<dbReference type="Proteomes" id="UP000095149">
    <property type="component" value="Unassembled WGS sequence"/>
</dbReference>
<accession>A0A1E3JJZ6</accession>
<dbReference type="EMBL" id="MEKH01000011">
    <property type="protein sequence ID" value="ODO00262.1"/>
    <property type="molecule type" value="Genomic_DNA"/>
</dbReference>
<feature type="compositionally biased region" description="Basic and acidic residues" evidence="1">
    <location>
        <begin position="259"/>
        <end position="274"/>
    </location>
</feature>
<dbReference type="AlphaFoldDB" id="A0A1E3JJZ6"/>
<comment type="caution">
    <text evidence="2">The sequence shown here is derived from an EMBL/GenBank/DDBJ whole genome shotgun (WGS) entry which is preliminary data.</text>
</comment>